<evidence type="ECO:0000313" key="3">
    <source>
        <dbReference type="Proteomes" id="UP001487740"/>
    </source>
</evidence>
<protein>
    <recommendedName>
        <fullName evidence="4">Peptidase A2 domain-containing protein</fullName>
    </recommendedName>
</protein>
<reference evidence="2 3" key="1">
    <citation type="submission" date="2023-03" db="EMBL/GenBank/DDBJ databases">
        <title>High-quality genome of Scylla paramamosain provides insights in environmental adaptation.</title>
        <authorList>
            <person name="Zhang L."/>
        </authorList>
    </citation>
    <scope>NUCLEOTIDE SEQUENCE [LARGE SCALE GENOMIC DNA]</scope>
    <source>
        <strain evidence="2">LZ_2023a</strain>
        <tissue evidence="2">Muscle</tissue>
    </source>
</reference>
<gene>
    <name evidence="2" type="ORF">O3P69_010419</name>
</gene>
<sequence>MPLPRRLGATPRGRRSPAAGRVFPSLVFQAQSAFLAQQQAIASLQASLASLSATGQRPSGKAPAGATPEKFMLEMSSAGFRTWRRSVEAWLSLSRWPDQEAVLHIRLLCVADLQCALDVNPWLPPPATLPETPTSRAAGVGIGMLRVEPPAPRSMPLVLRAGAWAPRRVPGHFKRRCRSSGKREAGKAVNSVTVGAAGIAPEPLLQVQLVPQVGGQACTTTAVADTGAQVCVAGPALMSSLGLRPALLQRRAGLRDLAKIPLASLGAAPCHISLPGRSTLQEVHFVKSLERLYLSCTACKELRLVHSGFPHPQSYVAAAETTEGLSDCPPTRPSSLPLPPLEENIPRLEECRSNIAPGSRVLVQNQANKTWDRAGIVVEARGNRQYLVKLDGSGRLSLRTRLHLKPLAQPNPAPPPKPQEPPPEPSPNRPRRRVARPGWLDDYVE</sequence>
<feature type="compositionally biased region" description="Pro residues" evidence="1">
    <location>
        <begin position="330"/>
        <end position="340"/>
    </location>
</feature>
<evidence type="ECO:0000256" key="1">
    <source>
        <dbReference type="SAM" id="MobiDB-lite"/>
    </source>
</evidence>
<feature type="compositionally biased region" description="Pro residues" evidence="1">
    <location>
        <begin position="409"/>
        <end position="428"/>
    </location>
</feature>
<comment type="caution">
    <text evidence="2">The sequence shown here is derived from an EMBL/GenBank/DDBJ whole genome shotgun (WGS) entry which is preliminary data.</text>
</comment>
<dbReference type="AlphaFoldDB" id="A0AAW0TWX8"/>
<name>A0AAW0TWX8_SCYPA</name>
<proteinExistence type="predicted"/>
<feature type="region of interest" description="Disordered" evidence="1">
    <location>
        <begin position="405"/>
        <end position="445"/>
    </location>
</feature>
<organism evidence="2 3">
    <name type="scientific">Scylla paramamosain</name>
    <name type="common">Mud crab</name>
    <dbReference type="NCBI Taxonomy" id="85552"/>
    <lineage>
        <taxon>Eukaryota</taxon>
        <taxon>Metazoa</taxon>
        <taxon>Ecdysozoa</taxon>
        <taxon>Arthropoda</taxon>
        <taxon>Crustacea</taxon>
        <taxon>Multicrustacea</taxon>
        <taxon>Malacostraca</taxon>
        <taxon>Eumalacostraca</taxon>
        <taxon>Eucarida</taxon>
        <taxon>Decapoda</taxon>
        <taxon>Pleocyemata</taxon>
        <taxon>Brachyura</taxon>
        <taxon>Eubrachyura</taxon>
        <taxon>Portunoidea</taxon>
        <taxon>Portunidae</taxon>
        <taxon>Portuninae</taxon>
        <taxon>Scylla</taxon>
    </lineage>
</organism>
<dbReference type="EMBL" id="JARAKH010000025">
    <property type="protein sequence ID" value="KAK8390692.1"/>
    <property type="molecule type" value="Genomic_DNA"/>
</dbReference>
<accession>A0AAW0TWX8</accession>
<dbReference type="Proteomes" id="UP001487740">
    <property type="component" value="Unassembled WGS sequence"/>
</dbReference>
<evidence type="ECO:0000313" key="2">
    <source>
        <dbReference type="EMBL" id="KAK8390692.1"/>
    </source>
</evidence>
<keyword evidence="3" id="KW-1185">Reference proteome</keyword>
<evidence type="ECO:0008006" key="4">
    <source>
        <dbReference type="Google" id="ProtNLM"/>
    </source>
</evidence>
<feature type="region of interest" description="Disordered" evidence="1">
    <location>
        <begin position="323"/>
        <end position="342"/>
    </location>
</feature>